<name>A0A2I2L391_9VIRU</name>
<dbReference type="GeneID" id="35381765"/>
<dbReference type="InterPro" id="IPR036047">
    <property type="entry name" value="F-box-like_dom_sf"/>
</dbReference>
<dbReference type="SUPFAM" id="SSF81383">
    <property type="entry name" value="F-box domain"/>
    <property type="match status" value="1"/>
</dbReference>
<sequence length="318" mass="37764">MESNYNLLETLPPEILINNIFTNLSIYKLLNLCQSSDNINNICLDDNTWYILTKNKYADFEINKTDDITWYDYYTMLSTVNLQIIYNGDYIGDTILDKSQDIEIGYIYDDIRYKLGDTNFYFILSYGRVPLMVYNNNKFLFEDTEKKMEYPITHVLVITDPIVIKKIQNLNISLGRINKKTVLRYDALRENYYNMFSKWRKILLKIMDTCLYSPKGNPPIYGVSDENMDNIFIISYLDSRHKRTPGGMIRSEYSKPILICNNRNNIADLINIYHNLYTKDFRENNIQSLDELCEMILNKLKEYNHVIVYPILKDELIW</sequence>
<dbReference type="RefSeq" id="YP_009448317.1">
    <property type="nucleotide sequence ID" value="NC_036594.1"/>
</dbReference>
<dbReference type="KEGG" id="vg:35381765"/>
<proteinExistence type="predicted"/>
<keyword evidence="2" id="KW-1185">Reference proteome</keyword>
<dbReference type="Gene3D" id="1.20.1280.50">
    <property type="match status" value="1"/>
</dbReference>
<organism evidence="1">
    <name type="scientific">Orpheovirus IHUMI-LCC2</name>
    <dbReference type="NCBI Taxonomy" id="2023057"/>
    <lineage>
        <taxon>Viruses</taxon>
        <taxon>Varidnaviria</taxon>
        <taxon>Bamfordvirae</taxon>
        <taxon>Nucleocytoviricota</taxon>
        <taxon>Megaviricetes</taxon>
        <taxon>Pimascovirales</taxon>
        <taxon>Ocovirineae</taxon>
        <taxon>Orpheoviridae</taxon>
        <taxon>Alphaorpheovirus</taxon>
        <taxon>Alphaorpheovirus massiliense</taxon>
    </lineage>
</organism>
<evidence type="ECO:0000313" key="1">
    <source>
        <dbReference type="EMBL" id="SNW62015.1"/>
    </source>
</evidence>
<protein>
    <submittedName>
        <fullName evidence="1">F-box domain-containing protein</fullName>
    </submittedName>
</protein>
<accession>A0A2I2L391</accession>
<evidence type="ECO:0000313" key="2">
    <source>
        <dbReference type="Proteomes" id="UP000236316"/>
    </source>
</evidence>
<gene>
    <name evidence="1" type="ORF">ORPV_111</name>
</gene>
<dbReference type="EMBL" id="LT906555">
    <property type="protein sequence ID" value="SNW62015.1"/>
    <property type="molecule type" value="Genomic_DNA"/>
</dbReference>
<dbReference type="Proteomes" id="UP000236316">
    <property type="component" value="Segment"/>
</dbReference>
<reference evidence="1" key="1">
    <citation type="submission" date="2017-08" db="EMBL/GenBank/DDBJ databases">
        <authorList>
            <consortium name="Urmite Genomes"/>
        </authorList>
    </citation>
    <scope>NUCLEOTIDE SEQUENCE [LARGE SCALE GENOMIC DNA]</scope>
    <source>
        <strain evidence="1">IHUMI-LCC2</strain>
    </source>
</reference>